<reference evidence="8 9" key="1">
    <citation type="submission" date="2017-08" db="EMBL/GenBank/DDBJ databases">
        <title>Reclassification of Bisgaard taxon 37 and 44.</title>
        <authorList>
            <person name="Christensen H."/>
        </authorList>
    </citation>
    <scope>NUCLEOTIDE SEQUENCE [LARGE SCALE GENOMIC DNA]</scope>
    <source>
        <strain evidence="8 9">B96_3</strain>
    </source>
</reference>
<evidence type="ECO:0000256" key="4">
    <source>
        <dbReference type="ARBA" id="ARBA00023136"/>
    </source>
</evidence>
<accession>A0A3A1Y179</accession>
<sequence>MFRVFIWCLLFVVLLALAPYLLSHNGQVVIYFADYSYSLSLLTFLVFFLLAFGAFEIIASLVRYLYKITFGWFANRRERRQAKADRLVEKGLRQALVGDYRQAQKTLAKSATKANLPFYNLSQTFDLAIRNRNPRLAKELLLRMIEVNQETNSDKKLLDVSKLKYYVATEQWQKASSFLDKIRLENPSEEVELIARKVYLNTNQYAMLEDLVPNLVKKEYISAEKGQEDLAWAYQGLMQRQLKQNENKANELVTWFDAQNRSHRSNLVFRNQMLKSLLQLNAYYDAIDVASETLRRCSLKDIAQSDYFSLISQIPHDTLDFKLCRALEKVLPKFEQEQQFTIMAILAELYYRQSKFDKAQVWVEKLLTSQTPTPENILLAQVVYRKNNDSEKLLGLTKLIDRQYDLSENTANTEAKDQDQKQGQDQTASVAAGDKANKADKANTVVEKKEA</sequence>
<comment type="caution">
    <text evidence="8">The sequence shown here is derived from an EMBL/GenBank/DDBJ whole genome shotgun (WGS) entry which is preliminary data.</text>
</comment>
<protein>
    <recommendedName>
        <fullName evidence="7">HemY N-terminal domain-containing protein</fullName>
    </recommendedName>
</protein>
<evidence type="ECO:0000256" key="3">
    <source>
        <dbReference type="ARBA" id="ARBA00022989"/>
    </source>
</evidence>
<evidence type="ECO:0000256" key="5">
    <source>
        <dbReference type="SAM" id="MobiDB-lite"/>
    </source>
</evidence>
<keyword evidence="3 6" id="KW-1133">Transmembrane helix</keyword>
<evidence type="ECO:0000256" key="2">
    <source>
        <dbReference type="ARBA" id="ARBA00022692"/>
    </source>
</evidence>
<evidence type="ECO:0000256" key="1">
    <source>
        <dbReference type="ARBA" id="ARBA00004370"/>
    </source>
</evidence>
<dbReference type="OrthoDB" id="7067577at2"/>
<comment type="subcellular location">
    <subcellularLocation>
        <location evidence="1">Membrane</location>
    </subcellularLocation>
</comment>
<keyword evidence="4 6" id="KW-0472">Membrane</keyword>
<evidence type="ECO:0000256" key="6">
    <source>
        <dbReference type="SAM" id="Phobius"/>
    </source>
</evidence>
<keyword evidence="9" id="KW-1185">Reference proteome</keyword>
<dbReference type="Pfam" id="PF07219">
    <property type="entry name" value="HemY_N"/>
    <property type="match status" value="1"/>
</dbReference>
<gene>
    <name evidence="8" type="ORF">CKF54_06850</name>
</gene>
<feature type="compositionally biased region" description="Basic and acidic residues" evidence="5">
    <location>
        <begin position="435"/>
        <end position="451"/>
    </location>
</feature>
<dbReference type="GO" id="GO:0016020">
    <property type="term" value="C:membrane"/>
    <property type="evidence" value="ECO:0007669"/>
    <property type="project" value="UniProtKB-SubCell"/>
</dbReference>
<dbReference type="EMBL" id="NRHC01000100">
    <property type="protein sequence ID" value="RIY31335.1"/>
    <property type="molecule type" value="Genomic_DNA"/>
</dbReference>
<name>A0A3A1Y179_9GAMM</name>
<feature type="compositionally biased region" description="Low complexity" evidence="5">
    <location>
        <begin position="423"/>
        <end position="434"/>
    </location>
</feature>
<dbReference type="RefSeq" id="WP_119525617.1">
    <property type="nucleotide sequence ID" value="NZ_NRHC01000100.1"/>
</dbReference>
<dbReference type="AlphaFoldDB" id="A0A3A1Y179"/>
<feature type="domain" description="HemY N-terminal" evidence="7">
    <location>
        <begin position="26"/>
        <end position="117"/>
    </location>
</feature>
<evidence type="ECO:0000259" key="7">
    <source>
        <dbReference type="Pfam" id="PF07219"/>
    </source>
</evidence>
<feature type="region of interest" description="Disordered" evidence="5">
    <location>
        <begin position="410"/>
        <end position="451"/>
    </location>
</feature>
<keyword evidence="2 6" id="KW-0812">Transmembrane</keyword>
<evidence type="ECO:0000313" key="8">
    <source>
        <dbReference type="EMBL" id="RIY31335.1"/>
    </source>
</evidence>
<organism evidence="8 9">
    <name type="scientific">Psittacicella hinzii</name>
    <dbReference type="NCBI Taxonomy" id="2028575"/>
    <lineage>
        <taxon>Bacteria</taxon>
        <taxon>Pseudomonadati</taxon>
        <taxon>Pseudomonadota</taxon>
        <taxon>Gammaproteobacteria</taxon>
        <taxon>Pasteurellales</taxon>
        <taxon>Psittacicellaceae</taxon>
        <taxon>Psittacicella</taxon>
    </lineage>
</organism>
<proteinExistence type="predicted"/>
<dbReference type="Proteomes" id="UP000265691">
    <property type="component" value="Unassembled WGS sequence"/>
</dbReference>
<dbReference type="InterPro" id="IPR010817">
    <property type="entry name" value="HemY_N"/>
</dbReference>
<feature type="transmembrane region" description="Helical" evidence="6">
    <location>
        <begin position="39"/>
        <end position="66"/>
    </location>
</feature>
<evidence type="ECO:0000313" key="9">
    <source>
        <dbReference type="Proteomes" id="UP000265691"/>
    </source>
</evidence>